<feature type="region of interest" description="Disordered" evidence="1">
    <location>
        <begin position="287"/>
        <end position="310"/>
    </location>
</feature>
<evidence type="ECO:0000313" key="2">
    <source>
        <dbReference type="EMBL" id="MCC5599827.1"/>
    </source>
</evidence>
<sequence>MSKNRTNKGEKLMFNDNTTNSNILLNTDNKPQKRLIIVTGDKGGVGKSTFARALFQLYINKNLPCVTYEADLRNPQLERYFKKDYRPIIRYIDIFHRGGADDLLINLDESDCPITLLDLPAQSGGFFESYVKELSFFEVLKTDINCQVTMVSVISRVLDSINVLEKLRELCKDQVDYIVVKNLFHGEEEKFERYNDAFLRQNMLAEGLVELVMPDLFYKSYDFIDRHALTFNEGQTHKGTNIVIKSRIKSWLAEFEAQINPAFNLFGFDIQPDDCYYAAVVEKSKELRENEEKEKAKNQDSNLQSENIAA</sequence>
<accession>A0ABS8I8J6</accession>
<dbReference type="Gene3D" id="3.40.50.300">
    <property type="entry name" value="P-loop containing nucleotide triphosphate hydrolases"/>
    <property type="match status" value="1"/>
</dbReference>
<reference evidence="2 3" key="1">
    <citation type="journal article" date="2021" name="Microorganisms">
        <title>Genome Evolution of Filamentous Cyanobacterium Nostoc Species: From Facultative Symbiosis to Free Living.</title>
        <authorList>
            <person name="Huo D."/>
            <person name="Li H."/>
            <person name="Cai F."/>
            <person name="Guo X."/>
            <person name="Qiao Z."/>
            <person name="Wang W."/>
            <person name="Yu G."/>
            <person name="Li R."/>
        </authorList>
    </citation>
    <scope>NUCLEOTIDE SEQUENCE [LARGE SCALE GENOMIC DNA]</scope>
    <source>
        <strain evidence="2 3">CHAB 5714</strain>
    </source>
</reference>
<comment type="caution">
    <text evidence="2">The sequence shown here is derived from an EMBL/GenBank/DDBJ whole genome shotgun (WGS) entry which is preliminary data.</text>
</comment>
<evidence type="ECO:0000313" key="3">
    <source>
        <dbReference type="Proteomes" id="UP001199525"/>
    </source>
</evidence>
<dbReference type="EMBL" id="JAIVFQ010000012">
    <property type="protein sequence ID" value="MCC5599827.1"/>
    <property type="molecule type" value="Genomic_DNA"/>
</dbReference>
<feature type="compositionally biased region" description="Basic and acidic residues" evidence="1">
    <location>
        <begin position="287"/>
        <end position="298"/>
    </location>
</feature>
<keyword evidence="3" id="KW-1185">Reference proteome</keyword>
<evidence type="ECO:0000256" key="1">
    <source>
        <dbReference type="SAM" id="MobiDB-lite"/>
    </source>
</evidence>
<name>A0ABS8I8J6_9NOSO</name>
<gene>
    <name evidence="2" type="ORF">LC586_11440</name>
</gene>
<organism evidence="2 3">
    <name type="scientific">Nostoc favosum CHAB5714</name>
    <dbReference type="NCBI Taxonomy" id="2780399"/>
    <lineage>
        <taxon>Bacteria</taxon>
        <taxon>Bacillati</taxon>
        <taxon>Cyanobacteriota</taxon>
        <taxon>Cyanophyceae</taxon>
        <taxon>Nostocales</taxon>
        <taxon>Nostocaceae</taxon>
        <taxon>Nostoc</taxon>
        <taxon>Nostoc favosum</taxon>
    </lineage>
</organism>
<proteinExistence type="predicted"/>
<dbReference type="Proteomes" id="UP001199525">
    <property type="component" value="Unassembled WGS sequence"/>
</dbReference>
<feature type="compositionally biased region" description="Polar residues" evidence="1">
    <location>
        <begin position="299"/>
        <end position="310"/>
    </location>
</feature>
<dbReference type="SUPFAM" id="SSF52540">
    <property type="entry name" value="P-loop containing nucleoside triphosphate hydrolases"/>
    <property type="match status" value="1"/>
</dbReference>
<protein>
    <submittedName>
        <fullName evidence="2">Chromosome partitioning protein ParA</fullName>
    </submittedName>
</protein>
<dbReference type="RefSeq" id="WP_229484644.1">
    <property type="nucleotide sequence ID" value="NZ_JAIVFQ010000012.1"/>
</dbReference>
<dbReference type="InterPro" id="IPR027417">
    <property type="entry name" value="P-loop_NTPase"/>
</dbReference>